<evidence type="ECO:0000256" key="2">
    <source>
        <dbReference type="ARBA" id="ARBA00022692"/>
    </source>
</evidence>
<keyword evidence="4 5" id="KW-0472">Membrane</keyword>
<sequence length="257" mass="29739">MEDNEDKERSEDHKMSLTEHLMELRKRLTRSLIALCIGFAGCYYFKDRIFDIVTRPLTQVLPKNSYLIYTGLTEAFFTYMKVAFFASLIITSPFILYQIWKFIAPGLLPKERKYVVPFVISSSFLFITGVLFGYFIALPPAFKFFVSFNNQYLQAMLSFKDYLSLFVTFLLGFGLSFELPIFIFFLTKLGIVNAEMLSKQRRYAILIIFVVAAVLTPSPDALSQVLMAIPLMFLYEISIFVSKFAEKKKENTETDKN</sequence>
<comment type="subcellular location">
    <subcellularLocation>
        <location evidence="1">Membrane</location>
        <topology evidence="1">Multi-pass membrane protein</topology>
    </subcellularLocation>
</comment>
<dbReference type="InterPro" id="IPR002033">
    <property type="entry name" value="TatC"/>
</dbReference>
<dbReference type="HAMAP" id="MF_00902">
    <property type="entry name" value="TatC"/>
    <property type="match status" value="1"/>
</dbReference>
<dbReference type="GO" id="GO:0009977">
    <property type="term" value="F:proton motive force dependent protein transmembrane transporter activity"/>
    <property type="evidence" value="ECO:0007669"/>
    <property type="project" value="TreeGrafter"/>
</dbReference>
<evidence type="ECO:0000313" key="6">
    <source>
        <dbReference type="EMBL" id="KUG23345.1"/>
    </source>
</evidence>
<dbReference type="PRINTS" id="PR01840">
    <property type="entry name" value="TATCFAMILY"/>
</dbReference>
<feature type="transmembrane region" description="Helical" evidence="5">
    <location>
        <begin position="28"/>
        <end position="46"/>
    </location>
</feature>
<proteinExistence type="inferred from homology"/>
<accession>A0A0W8FRF1</accession>
<dbReference type="Pfam" id="PF00902">
    <property type="entry name" value="TatC"/>
    <property type="match status" value="1"/>
</dbReference>
<feature type="transmembrane region" description="Helical" evidence="5">
    <location>
        <begin position="203"/>
        <end position="219"/>
    </location>
</feature>
<dbReference type="AlphaFoldDB" id="A0A0W8FRF1"/>
<evidence type="ECO:0000256" key="4">
    <source>
        <dbReference type="ARBA" id="ARBA00023136"/>
    </source>
</evidence>
<evidence type="ECO:0000256" key="5">
    <source>
        <dbReference type="SAM" id="Phobius"/>
    </source>
</evidence>
<evidence type="ECO:0000256" key="1">
    <source>
        <dbReference type="ARBA" id="ARBA00004141"/>
    </source>
</evidence>
<feature type="transmembrane region" description="Helical" evidence="5">
    <location>
        <begin position="118"/>
        <end position="142"/>
    </location>
</feature>
<organism evidence="6">
    <name type="scientific">hydrocarbon metagenome</name>
    <dbReference type="NCBI Taxonomy" id="938273"/>
    <lineage>
        <taxon>unclassified sequences</taxon>
        <taxon>metagenomes</taxon>
        <taxon>ecological metagenomes</taxon>
    </lineage>
</organism>
<keyword evidence="2 5" id="KW-0812">Transmembrane</keyword>
<name>A0A0W8FRF1_9ZZZZ</name>
<comment type="caution">
    <text evidence="6">The sequence shown here is derived from an EMBL/GenBank/DDBJ whole genome shotgun (WGS) entry which is preliminary data.</text>
</comment>
<dbReference type="PANTHER" id="PTHR30371">
    <property type="entry name" value="SEC-INDEPENDENT PROTEIN TRANSLOCASE PROTEIN TATC"/>
    <property type="match status" value="1"/>
</dbReference>
<dbReference type="GO" id="GO:0065002">
    <property type="term" value="P:intracellular protein transmembrane transport"/>
    <property type="evidence" value="ECO:0007669"/>
    <property type="project" value="TreeGrafter"/>
</dbReference>
<protein>
    <submittedName>
        <fullName evidence="6">Twin-arginine translocation protein tatc</fullName>
    </submittedName>
</protein>
<dbReference type="NCBIfam" id="TIGR00945">
    <property type="entry name" value="tatC"/>
    <property type="match status" value="1"/>
</dbReference>
<feature type="transmembrane region" description="Helical" evidence="5">
    <location>
        <begin position="66"/>
        <end position="97"/>
    </location>
</feature>
<dbReference type="GO" id="GO:0033281">
    <property type="term" value="C:TAT protein transport complex"/>
    <property type="evidence" value="ECO:0007669"/>
    <property type="project" value="TreeGrafter"/>
</dbReference>
<gene>
    <name evidence="6" type="ORF">ASZ90_006873</name>
</gene>
<evidence type="ECO:0000256" key="3">
    <source>
        <dbReference type="ARBA" id="ARBA00022989"/>
    </source>
</evidence>
<dbReference type="GO" id="GO:0043953">
    <property type="term" value="P:protein transport by the Tat complex"/>
    <property type="evidence" value="ECO:0007669"/>
    <property type="project" value="TreeGrafter"/>
</dbReference>
<reference evidence="6" key="1">
    <citation type="journal article" date="2015" name="Proc. Natl. Acad. Sci. U.S.A.">
        <title>Networks of energetic and metabolic interactions define dynamics in microbial communities.</title>
        <authorList>
            <person name="Embree M."/>
            <person name="Liu J.K."/>
            <person name="Al-Bassam M.M."/>
            <person name="Zengler K."/>
        </authorList>
    </citation>
    <scope>NUCLEOTIDE SEQUENCE</scope>
</reference>
<keyword evidence="3 5" id="KW-1133">Transmembrane helix</keyword>
<feature type="transmembrane region" description="Helical" evidence="5">
    <location>
        <begin position="162"/>
        <end position="191"/>
    </location>
</feature>
<dbReference type="EMBL" id="LNQE01000912">
    <property type="protein sequence ID" value="KUG23345.1"/>
    <property type="molecule type" value="Genomic_DNA"/>
</dbReference>
<dbReference type="PANTHER" id="PTHR30371:SF0">
    <property type="entry name" value="SEC-INDEPENDENT PROTEIN TRANSLOCASE PROTEIN TATC, CHLOROPLASTIC-RELATED"/>
    <property type="match status" value="1"/>
</dbReference>